<accession>A0A9D3RXC9</accession>
<evidence type="ECO:0000256" key="1">
    <source>
        <dbReference type="SAM" id="Phobius"/>
    </source>
</evidence>
<dbReference type="Proteomes" id="UP001044222">
    <property type="component" value="Chromosome 7"/>
</dbReference>
<keyword evidence="3" id="KW-1185">Reference proteome</keyword>
<keyword evidence="1" id="KW-0472">Membrane</keyword>
<evidence type="ECO:0000313" key="3">
    <source>
        <dbReference type="Proteomes" id="UP001044222"/>
    </source>
</evidence>
<dbReference type="AlphaFoldDB" id="A0A9D3RXC9"/>
<name>A0A9D3RXC9_ANGAN</name>
<protein>
    <submittedName>
        <fullName evidence="2">Uncharacterized protein</fullName>
    </submittedName>
</protein>
<organism evidence="2 3">
    <name type="scientific">Anguilla anguilla</name>
    <name type="common">European freshwater eel</name>
    <name type="synonym">Muraena anguilla</name>
    <dbReference type="NCBI Taxonomy" id="7936"/>
    <lineage>
        <taxon>Eukaryota</taxon>
        <taxon>Metazoa</taxon>
        <taxon>Chordata</taxon>
        <taxon>Craniata</taxon>
        <taxon>Vertebrata</taxon>
        <taxon>Euteleostomi</taxon>
        <taxon>Actinopterygii</taxon>
        <taxon>Neopterygii</taxon>
        <taxon>Teleostei</taxon>
        <taxon>Anguilliformes</taxon>
        <taxon>Anguillidae</taxon>
        <taxon>Anguilla</taxon>
    </lineage>
</organism>
<sequence length="112" mass="12193">MTHSHPHTCTRTRIMHTCTHRQTHILFISCLYIVCMCVCVCVCVGRWVWCVGVCAWVGGCGVWVCVCASVCVCAWVGGCGVCVWVCVGVVRVTQSQGDSSPDAAVLWNARQV</sequence>
<feature type="transmembrane region" description="Helical" evidence="1">
    <location>
        <begin position="25"/>
        <end position="49"/>
    </location>
</feature>
<keyword evidence="1" id="KW-0812">Transmembrane</keyword>
<gene>
    <name evidence="2" type="ORF">ANANG_G00133710</name>
</gene>
<proteinExistence type="predicted"/>
<evidence type="ECO:0000313" key="2">
    <source>
        <dbReference type="EMBL" id="KAG5844961.1"/>
    </source>
</evidence>
<dbReference type="EMBL" id="JAFIRN010000007">
    <property type="protein sequence ID" value="KAG5844961.1"/>
    <property type="molecule type" value="Genomic_DNA"/>
</dbReference>
<feature type="transmembrane region" description="Helical" evidence="1">
    <location>
        <begin position="61"/>
        <end position="90"/>
    </location>
</feature>
<keyword evidence="1" id="KW-1133">Transmembrane helix</keyword>
<reference evidence="2" key="1">
    <citation type="submission" date="2021-01" db="EMBL/GenBank/DDBJ databases">
        <title>A chromosome-scale assembly of European eel, Anguilla anguilla.</title>
        <authorList>
            <person name="Henkel C."/>
            <person name="Jong-Raadsen S.A."/>
            <person name="Dufour S."/>
            <person name="Weltzien F.-A."/>
            <person name="Palstra A.P."/>
            <person name="Pelster B."/>
            <person name="Spaink H.P."/>
            <person name="Van Den Thillart G.E."/>
            <person name="Jansen H."/>
            <person name="Zahm M."/>
            <person name="Klopp C."/>
            <person name="Cedric C."/>
            <person name="Louis A."/>
            <person name="Berthelot C."/>
            <person name="Parey E."/>
            <person name="Roest Crollius H."/>
            <person name="Montfort J."/>
            <person name="Robinson-Rechavi M."/>
            <person name="Bucao C."/>
            <person name="Bouchez O."/>
            <person name="Gislard M."/>
            <person name="Lluch J."/>
            <person name="Milhes M."/>
            <person name="Lampietro C."/>
            <person name="Lopez Roques C."/>
            <person name="Donnadieu C."/>
            <person name="Braasch I."/>
            <person name="Desvignes T."/>
            <person name="Postlethwait J."/>
            <person name="Bobe J."/>
            <person name="Guiguen Y."/>
            <person name="Dirks R."/>
        </authorList>
    </citation>
    <scope>NUCLEOTIDE SEQUENCE</scope>
    <source>
        <strain evidence="2">Tag_6206</strain>
        <tissue evidence="2">Liver</tissue>
    </source>
</reference>
<comment type="caution">
    <text evidence="2">The sequence shown here is derived from an EMBL/GenBank/DDBJ whole genome shotgun (WGS) entry which is preliminary data.</text>
</comment>